<sequence length="83" mass="9378">MELTPRAQECFAVAASIAEQAGVDKIGAEHLQLALLQDEDSIPYQVLDAEYDADMFRRNLSSYLEKEGYKQPTNRASFLPRKN</sequence>
<dbReference type="Pfam" id="PF02861">
    <property type="entry name" value="Clp_N"/>
    <property type="match status" value="1"/>
</dbReference>
<reference evidence="2 3" key="1">
    <citation type="submission" date="2020-12" db="EMBL/GenBank/DDBJ databases">
        <title>Draft genome sequence of the commensal strain Corynebacterium tuberculostearicum MFP09/CIP 102622 isolated from human skin.</title>
        <authorList>
            <person name="Boukerb A.M."/>
            <person name="Janvier X."/>
            <person name="Feuilloley M.G.J."/>
            <person name="Groboillot A."/>
        </authorList>
    </citation>
    <scope>NUCLEOTIDE SEQUENCE [LARGE SCALE GENOMIC DNA]</scope>
    <source>
        <strain evidence="2 3">CIP 102622</strain>
    </source>
</reference>
<evidence type="ECO:0000313" key="2">
    <source>
        <dbReference type="EMBL" id="MBK3429123.1"/>
    </source>
</evidence>
<keyword evidence="3" id="KW-1185">Reference proteome</keyword>
<accession>A0A8I1I3Y2</accession>
<name>A0A8I1I3Y2_9CORY</name>
<evidence type="ECO:0000313" key="3">
    <source>
        <dbReference type="Proteomes" id="UP000603369"/>
    </source>
</evidence>
<dbReference type="Proteomes" id="UP000603369">
    <property type="component" value="Unassembled WGS sequence"/>
</dbReference>
<evidence type="ECO:0000259" key="1">
    <source>
        <dbReference type="Pfam" id="PF02861"/>
    </source>
</evidence>
<dbReference type="EMBL" id="JAEHFL010000026">
    <property type="protein sequence ID" value="MBK3429123.1"/>
    <property type="molecule type" value="Genomic_DNA"/>
</dbReference>
<dbReference type="AlphaFoldDB" id="A0A8I1I3Y2"/>
<comment type="caution">
    <text evidence="2">The sequence shown here is derived from an EMBL/GenBank/DDBJ whole genome shotgun (WGS) entry which is preliminary data.</text>
</comment>
<organism evidence="2 3">
    <name type="scientific">Corynebacterium tuberculostearicum</name>
    <dbReference type="NCBI Taxonomy" id="38304"/>
    <lineage>
        <taxon>Bacteria</taxon>
        <taxon>Bacillati</taxon>
        <taxon>Actinomycetota</taxon>
        <taxon>Actinomycetes</taxon>
        <taxon>Mycobacteriales</taxon>
        <taxon>Corynebacteriaceae</taxon>
        <taxon>Corynebacterium</taxon>
    </lineage>
</organism>
<feature type="domain" description="Clp R" evidence="1">
    <location>
        <begin position="3"/>
        <end position="70"/>
    </location>
</feature>
<dbReference type="SUPFAM" id="SSF81923">
    <property type="entry name" value="Double Clp-N motif"/>
    <property type="match status" value="1"/>
</dbReference>
<dbReference type="InterPro" id="IPR004176">
    <property type="entry name" value="Clp_R_N"/>
</dbReference>
<gene>
    <name evidence="2" type="ORF">JDP02_11505</name>
</gene>
<dbReference type="InterPro" id="IPR036628">
    <property type="entry name" value="Clp_N_dom_sf"/>
</dbReference>
<dbReference type="RefSeq" id="WP_080970062.1">
    <property type="nucleotide sequence ID" value="NZ_CP073091.1"/>
</dbReference>
<proteinExistence type="predicted"/>
<dbReference type="Gene3D" id="1.10.1780.10">
    <property type="entry name" value="Clp, N-terminal domain"/>
    <property type="match status" value="1"/>
</dbReference>
<protein>
    <recommendedName>
        <fullName evidence="1">Clp R domain-containing protein</fullName>
    </recommendedName>
</protein>